<evidence type="ECO:0000256" key="5">
    <source>
        <dbReference type="ARBA" id="ARBA00012807"/>
    </source>
</evidence>
<dbReference type="HAMAP" id="MF_00605">
    <property type="entry name" value="TrmD"/>
    <property type="match status" value="1"/>
</dbReference>
<evidence type="ECO:0000256" key="3">
    <source>
        <dbReference type="ARBA" id="ARBA00007630"/>
    </source>
</evidence>
<dbReference type="InterPro" id="IPR016009">
    <property type="entry name" value="tRNA_MeTrfase_TRMD/TRM10"/>
</dbReference>
<evidence type="ECO:0000313" key="20">
    <source>
        <dbReference type="Proteomes" id="UP000178577"/>
    </source>
</evidence>
<keyword evidence="11 15" id="KW-0819">tRNA processing</keyword>
<dbReference type="GO" id="GO:0002939">
    <property type="term" value="P:tRNA N1-guanine methylation"/>
    <property type="evidence" value="ECO:0007669"/>
    <property type="project" value="TreeGrafter"/>
</dbReference>
<evidence type="ECO:0000256" key="12">
    <source>
        <dbReference type="ARBA" id="ARBA00029736"/>
    </source>
</evidence>
<feature type="domain" description="tRNA methyltransferase TRMD/TRM10-type" evidence="18">
    <location>
        <begin position="1"/>
        <end position="237"/>
    </location>
</feature>
<evidence type="ECO:0000256" key="7">
    <source>
        <dbReference type="ARBA" id="ARBA00022490"/>
    </source>
</evidence>
<evidence type="ECO:0000256" key="17">
    <source>
        <dbReference type="RuleBase" id="RU003464"/>
    </source>
</evidence>
<proteinExistence type="inferred from homology"/>
<name>A0A1F5GB74_9BACT</name>
<evidence type="ECO:0000313" key="19">
    <source>
        <dbReference type="EMBL" id="OGD89106.1"/>
    </source>
</evidence>
<organism evidence="19 20">
    <name type="scientific">Candidatus Curtissbacteria bacterium RIFCSPHIGHO2_01_FULL_40_12</name>
    <dbReference type="NCBI Taxonomy" id="1797710"/>
    <lineage>
        <taxon>Bacteria</taxon>
        <taxon>Candidatus Curtissiibacteriota</taxon>
    </lineage>
</organism>
<evidence type="ECO:0000259" key="18">
    <source>
        <dbReference type="Pfam" id="PF01746"/>
    </source>
</evidence>
<evidence type="ECO:0000256" key="1">
    <source>
        <dbReference type="ARBA" id="ARBA00002634"/>
    </source>
</evidence>
<comment type="similarity">
    <text evidence="3 15 17">Belongs to the RNA methyltransferase TrmD family.</text>
</comment>
<dbReference type="Gene3D" id="1.10.1270.20">
    <property type="entry name" value="tRNA(m1g37)methyltransferase, domain 2"/>
    <property type="match status" value="1"/>
</dbReference>
<dbReference type="PIRSF" id="PIRSF000386">
    <property type="entry name" value="tRNA_mtase"/>
    <property type="match status" value="1"/>
</dbReference>
<protein>
    <recommendedName>
        <fullName evidence="6 15">tRNA (guanine-N(1)-)-methyltransferase</fullName>
        <ecNumber evidence="5 15">2.1.1.228</ecNumber>
    </recommendedName>
    <alternativeName>
        <fullName evidence="12 15">M1G-methyltransferase</fullName>
    </alternativeName>
    <alternativeName>
        <fullName evidence="13 15">tRNA [GM37] methyltransferase</fullName>
    </alternativeName>
</protein>
<evidence type="ECO:0000256" key="11">
    <source>
        <dbReference type="ARBA" id="ARBA00022694"/>
    </source>
</evidence>
<dbReference type="PANTHER" id="PTHR46417:SF1">
    <property type="entry name" value="TRNA (GUANINE-N(1)-)-METHYLTRANSFERASE"/>
    <property type="match status" value="1"/>
</dbReference>
<evidence type="ECO:0000256" key="16">
    <source>
        <dbReference type="PIRSR" id="PIRSR000386-1"/>
    </source>
</evidence>
<evidence type="ECO:0000256" key="4">
    <source>
        <dbReference type="ARBA" id="ARBA00011738"/>
    </source>
</evidence>
<dbReference type="NCBIfam" id="NF000648">
    <property type="entry name" value="PRK00026.1"/>
    <property type="match status" value="1"/>
</dbReference>
<evidence type="ECO:0000256" key="9">
    <source>
        <dbReference type="ARBA" id="ARBA00022679"/>
    </source>
</evidence>
<evidence type="ECO:0000256" key="13">
    <source>
        <dbReference type="ARBA" id="ARBA00033392"/>
    </source>
</evidence>
<keyword evidence="8 15" id="KW-0489">Methyltransferase</keyword>
<evidence type="ECO:0000256" key="8">
    <source>
        <dbReference type="ARBA" id="ARBA00022603"/>
    </source>
</evidence>
<dbReference type="InterPro" id="IPR029026">
    <property type="entry name" value="tRNA_m1G_MTases_N"/>
</dbReference>
<dbReference type="CDD" id="cd18080">
    <property type="entry name" value="TrmD-like"/>
    <property type="match status" value="1"/>
</dbReference>
<dbReference type="GO" id="GO:0005829">
    <property type="term" value="C:cytosol"/>
    <property type="evidence" value="ECO:0007669"/>
    <property type="project" value="TreeGrafter"/>
</dbReference>
<keyword evidence="7 15" id="KW-0963">Cytoplasm</keyword>
<comment type="catalytic activity">
    <reaction evidence="14 15 17">
        <text>guanosine(37) in tRNA + S-adenosyl-L-methionine = N(1)-methylguanosine(37) in tRNA + S-adenosyl-L-homocysteine + H(+)</text>
        <dbReference type="Rhea" id="RHEA:36899"/>
        <dbReference type="Rhea" id="RHEA-COMP:10145"/>
        <dbReference type="Rhea" id="RHEA-COMP:10147"/>
        <dbReference type="ChEBI" id="CHEBI:15378"/>
        <dbReference type="ChEBI" id="CHEBI:57856"/>
        <dbReference type="ChEBI" id="CHEBI:59789"/>
        <dbReference type="ChEBI" id="CHEBI:73542"/>
        <dbReference type="ChEBI" id="CHEBI:74269"/>
        <dbReference type="EC" id="2.1.1.228"/>
    </reaction>
</comment>
<dbReference type="InterPro" id="IPR023148">
    <property type="entry name" value="tRNA_m1G_MeTrfase_C_sf"/>
</dbReference>
<dbReference type="InterPro" id="IPR029028">
    <property type="entry name" value="Alpha/beta_knot_MTases"/>
</dbReference>
<evidence type="ECO:0000256" key="15">
    <source>
        <dbReference type="HAMAP-Rule" id="MF_00605"/>
    </source>
</evidence>
<dbReference type="EC" id="2.1.1.228" evidence="5 15"/>
<evidence type="ECO:0000256" key="2">
    <source>
        <dbReference type="ARBA" id="ARBA00004496"/>
    </source>
</evidence>
<dbReference type="AlphaFoldDB" id="A0A1F5GB74"/>
<comment type="function">
    <text evidence="1 15 17">Specifically methylates guanosine-37 in various tRNAs.</text>
</comment>
<dbReference type="Gene3D" id="3.40.1280.10">
    <property type="match status" value="1"/>
</dbReference>
<comment type="subcellular location">
    <subcellularLocation>
        <location evidence="2 15 17">Cytoplasm</location>
    </subcellularLocation>
</comment>
<dbReference type="EMBL" id="MFAY01000018">
    <property type="protein sequence ID" value="OGD89106.1"/>
    <property type="molecule type" value="Genomic_DNA"/>
</dbReference>
<keyword evidence="10 15" id="KW-0949">S-adenosyl-L-methionine</keyword>
<dbReference type="Pfam" id="PF01746">
    <property type="entry name" value="tRNA_m1G_MT"/>
    <property type="match status" value="1"/>
</dbReference>
<dbReference type="NCBIfam" id="TIGR00088">
    <property type="entry name" value="trmD"/>
    <property type="match status" value="1"/>
</dbReference>
<dbReference type="PANTHER" id="PTHR46417">
    <property type="entry name" value="TRNA (GUANINE-N(1)-)-METHYLTRANSFERASE"/>
    <property type="match status" value="1"/>
</dbReference>
<reference evidence="19 20" key="1">
    <citation type="journal article" date="2016" name="Nat. Commun.">
        <title>Thousands of microbial genomes shed light on interconnected biogeochemical processes in an aquifer system.</title>
        <authorList>
            <person name="Anantharaman K."/>
            <person name="Brown C.T."/>
            <person name="Hug L.A."/>
            <person name="Sharon I."/>
            <person name="Castelle C.J."/>
            <person name="Probst A.J."/>
            <person name="Thomas B.C."/>
            <person name="Singh A."/>
            <person name="Wilkins M.J."/>
            <person name="Karaoz U."/>
            <person name="Brodie E.L."/>
            <person name="Williams K.H."/>
            <person name="Hubbard S.S."/>
            <person name="Banfield J.F."/>
        </authorList>
    </citation>
    <scope>NUCLEOTIDE SEQUENCE [LARGE SCALE GENOMIC DNA]</scope>
</reference>
<dbReference type="GO" id="GO:0052906">
    <property type="term" value="F:tRNA (guanine(37)-N1)-methyltransferase activity"/>
    <property type="evidence" value="ECO:0007669"/>
    <property type="project" value="UniProtKB-UniRule"/>
</dbReference>
<accession>A0A1F5GB74</accession>
<dbReference type="InterPro" id="IPR002649">
    <property type="entry name" value="tRNA_m1G_MeTrfase_TrmD"/>
</dbReference>
<gene>
    <name evidence="15" type="primary">trmD</name>
    <name evidence="19" type="ORF">A2693_04450</name>
</gene>
<comment type="caution">
    <text evidence="19">The sequence shown here is derived from an EMBL/GenBank/DDBJ whole genome shotgun (WGS) entry which is preliminary data.</text>
</comment>
<keyword evidence="9 15" id="KW-0808">Transferase</keyword>
<evidence type="ECO:0000256" key="6">
    <source>
        <dbReference type="ARBA" id="ARBA00014679"/>
    </source>
</evidence>
<dbReference type="Proteomes" id="UP000178577">
    <property type="component" value="Unassembled WGS sequence"/>
</dbReference>
<feature type="binding site" evidence="15 16">
    <location>
        <position position="109"/>
    </location>
    <ligand>
        <name>S-adenosyl-L-methionine</name>
        <dbReference type="ChEBI" id="CHEBI:59789"/>
    </ligand>
</feature>
<dbReference type="SUPFAM" id="SSF75217">
    <property type="entry name" value="alpha/beta knot"/>
    <property type="match status" value="1"/>
</dbReference>
<sequence>MNIWILTLFPKIFESVFSQSIIKKAQRLKLVKINLVNIRDFSEGKHKTVDDKPYGGGRGMILKVDVTVKALESIKPKPYKILLSAGGTKYDQKKAEFLSAKKNLAIVCGHYEGVDSRIEKFADEVISIGDFVLTGGEIAAMVIVDSTVRLLPRVIKSESLLEESFSKLSTFNFSPRFAGEAGQLSTLLEYPHFTRPKVFRNMKVPKILLSGNHQQIAKWRKEEAVKRTKQYRPDLLK</sequence>
<feature type="binding site" evidence="15 16">
    <location>
        <begin position="128"/>
        <end position="133"/>
    </location>
    <ligand>
        <name>S-adenosyl-L-methionine</name>
        <dbReference type="ChEBI" id="CHEBI:59789"/>
    </ligand>
</feature>
<comment type="subunit">
    <text evidence="4 15 17">Homodimer.</text>
</comment>
<evidence type="ECO:0000256" key="14">
    <source>
        <dbReference type="ARBA" id="ARBA00047783"/>
    </source>
</evidence>
<evidence type="ECO:0000256" key="10">
    <source>
        <dbReference type="ARBA" id="ARBA00022691"/>
    </source>
</evidence>